<evidence type="ECO:0008006" key="3">
    <source>
        <dbReference type="Google" id="ProtNLM"/>
    </source>
</evidence>
<proteinExistence type="predicted"/>
<dbReference type="InterPro" id="IPR011735">
    <property type="entry name" value="WlaTC/HtrL_glycosyltransf"/>
</dbReference>
<dbReference type="AlphaFoldDB" id="A0A2T7NHG7"/>
<sequence>MEYNVTMVSAYIDIGEFGKDSPNNTRDHRIYQKWSWAYSAIYSPLVFYTDSPSFADHMQHVRQKLPDITKIIFVNRTSLWAFQLRDAIAAIYGDGYPVHYPNTVYPDYTCVTHAKFEFIKDAILNSYFYSRHVVWVDVGYFRDMCPIHESTTAVTMQPLANLDPKRVMCTQVGAPNFTMAWRDIFWKNINWVAGGFFLAKRQVMVNFVLQYQRAVELFLRLNQSQVEQHVLYSIYTDEGREIVKPTIELQPIQSDWFDLGFNSLVPVKGSALS</sequence>
<name>A0A2T7NHG7_POMCA</name>
<evidence type="ECO:0000313" key="1">
    <source>
        <dbReference type="EMBL" id="PVD20619.1"/>
    </source>
</evidence>
<gene>
    <name evidence="1" type="ORF">C0Q70_18777</name>
</gene>
<reference evidence="1 2" key="1">
    <citation type="submission" date="2018-04" db="EMBL/GenBank/DDBJ databases">
        <title>The genome of golden apple snail Pomacea canaliculata provides insight into stress tolerance and invasive adaptation.</title>
        <authorList>
            <person name="Liu C."/>
            <person name="Liu B."/>
            <person name="Ren Y."/>
            <person name="Zhang Y."/>
            <person name="Wang H."/>
            <person name="Li S."/>
            <person name="Jiang F."/>
            <person name="Yin L."/>
            <person name="Zhang G."/>
            <person name="Qian W."/>
            <person name="Fan W."/>
        </authorList>
    </citation>
    <scope>NUCLEOTIDE SEQUENCE [LARGE SCALE GENOMIC DNA]</scope>
    <source>
        <strain evidence="1">SZHN2017</strain>
        <tissue evidence="1">Muscle</tissue>
    </source>
</reference>
<dbReference type="EMBL" id="PZQS01000012">
    <property type="protein sequence ID" value="PVD20619.1"/>
    <property type="molecule type" value="Genomic_DNA"/>
</dbReference>
<organism evidence="1 2">
    <name type="scientific">Pomacea canaliculata</name>
    <name type="common">Golden apple snail</name>
    <dbReference type="NCBI Taxonomy" id="400727"/>
    <lineage>
        <taxon>Eukaryota</taxon>
        <taxon>Metazoa</taxon>
        <taxon>Spiralia</taxon>
        <taxon>Lophotrochozoa</taxon>
        <taxon>Mollusca</taxon>
        <taxon>Gastropoda</taxon>
        <taxon>Caenogastropoda</taxon>
        <taxon>Architaenioglossa</taxon>
        <taxon>Ampullarioidea</taxon>
        <taxon>Ampullariidae</taxon>
        <taxon>Pomacea</taxon>
    </lineage>
</organism>
<keyword evidence="2" id="KW-1185">Reference proteome</keyword>
<dbReference type="Pfam" id="PF09612">
    <property type="entry name" value="HtrL_YibB"/>
    <property type="match status" value="1"/>
</dbReference>
<protein>
    <recommendedName>
        <fullName evidence="3">Nucleotide-diphospho-sugar transferase domain-containing protein</fullName>
    </recommendedName>
</protein>
<dbReference type="OrthoDB" id="411632at2759"/>
<accession>A0A2T7NHG7</accession>
<evidence type="ECO:0000313" key="2">
    <source>
        <dbReference type="Proteomes" id="UP000245119"/>
    </source>
</evidence>
<comment type="caution">
    <text evidence="1">The sequence shown here is derived from an EMBL/GenBank/DDBJ whole genome shotgun (WGS) entry which is preliminary data.</text>
</comment>
<dbReference type="Proteomes" id="UP000245119">
    <property type="component" value="Linkage Group LG12"/>
</dbReference>